<dbReference type="CDD" id="cd00009">
    <property type="entry name" value="AAA"/>
    <property type="match status" value="1"/>
</dbReference>
<evidence type="ECO:0000313" key="6">
    <source>
        <dbReference type="EMBL" id="PMR81736.1"/>
    </source>
</evidence>
<organism evidence="6 7">
    <name type="scientific">Halomonas urumqiensis</name>
    <dbReference type="NCBI Taxonomy" id="1684789"/>
    <lineage>
        <taxon>Bacteria</taxon>
        <taxon>Pseudomonadati</taxon>
        <taxon>Pseudomonadota</taxon>
        <taxon>Gammaproteobacteria</taxon>
        <taxon>Oceanospirillales</taxon>
        <taxon>Halomonadaceae</taxon>
        <taxon>Halomonas</taxon>
    </lineage>
</organism>
<keyword evidence="2" id="KW-0067">ATP-binding</keyword>
<dbReference type="InterPro" id="IPR027417">
    <property type="entry name" value="P-loop_NTPase"/>
</dbReference>
<dbReference type="OrthoDB" id="9808397at2"/>
<comment type="similarity">
    <text evidence="3">Belongs to the MoxR family.</text>
</comment>
<dbReference type="InterPro" id="IPR041628">
    <property type="entry name" value="ChlI/MoxR_AAA_lid"/>
</dbReference>
<evidence type="ECO:0000259" key="4">
    <source>
        <dbReference type="Pfam" id="PF07726"/>
    </source>
</evidence>
<comment type="caution">
    <text evidence="6">The sequence shown here is derived from an EMBL/GenBank/DDBJ whole genome shotgun (WGS) entry which is preliminary data.</text>
</comment>
<dbReference type="PIRSF" id="PIRSF002849">
    <property type="entry name" value="AAA_ATPase_chaperone_MoxR_prd"/>
    <property type="match status" value="1"/>
</dbReference>
<evidence type="ECO:0000256" key="1">
    <source>
        <dbReference type="ARBA" id="ARBA00022741"/>
    </source>
</evidence>
<feature type="domain" description="ChlI/MoxR AAA lid" evidence="5">
    <location>
        <begin position="233"/>
        <end position="293"/>
    </location>
</feature>
<sequence>MNRLTRLDGLDAVVAALEGVVLGKSREVRLALCCLLCRGHLLIEDLPGLGKTTLAQALARVTGLDMQRLQFTSDLLPADVLGVSVFDPREARFTFHPGPVFHGVVLADEINRATPKTQSALLEAMEEGRVTVEGETRPLPDPFFVIATQNPQDQAGTFALPESQLDRFLMRLSLGYPAPRAEREILRGRAGRVKLDDLPVLLDAERLRGWQARLADIHVAEALLDYVQALAAASREHPELAWGLSTRGVLALLQAARGWALLAGRDHVLPEDVQSVWVAVAGHRLSSGRREEGEALARHLLTHVPVMA</sequence>
<dbReference type="Pfam" id="PF17863">
    <property type="entry name" value="AAA_lid_2"/>
    <property type="match status" value="1"/>
</dbReference>
<keyword evidence="1" id="KW-0547">Nucleotide-binding</keyword>
<keyword evidence="7" id="KW-1185">Reference proteome</keyword>
<dbReference type="Pfam" id="PF07726">
    <property type="entry name" value="AAA_3"/>
    <property type="match status" value="1"/>
</dbReference>
<protein>
    <submittedName>
        <fullName evidence="6">AAA family ATPase</fullName>
    </submittedName>
</protein>
<evidence type="ECO:0000313" key="7">
    <source>
        <dbReference type="Proteomes" id="UP000235547"/>
    </source>
</evidence>
<dbReference type="RefSeq" id="WP_102587221.1">
    <property type="nucleotide sequence ID" value="NZ_BNAE01000003.1"/>
</dbReference>
<dbReference type="GO" id="GO:0016887">
    <property type="term" value="F:ATP hydrolysis activity"/>
    <property type="evidence" value="ECO:0007669"/>
    <property type="project" value="InterPro"/>
</dbReference>
<feature type="domain" description="ATPase AAA-3" evidence="4">
    <location>
        <begin position="40"/>
        <end position="170"/>
    </location>
</feature>
<dbReference type="SUPFAM" id="SSF52540">
    <property type="entry name" value="P-loop containing nucleoside triphosphate hydrolases"/>
    <property type="match status" value="1"/>
</dbReference>
<dbReference type="GO" id="GO:0005524">
    <property type="term" value="F:ATP binding"/>
    <property type="evidence" value="ECO:0007669"/>
    <property type="project" value="UniProtKB-KW"/>
</dbReference>
<dbReference type="InterPro" id="IPR050764">
    <property type="entry name" value="CbbQ/NirQ/NorQ/GpvN"/>
</dbReference>
<name>A0A2N7UMT4_9GAMM</name>
<evidence type="ECO:0000256" key="3">
    <source>
        <dbReference type="ARBA" id="ARBA00061607"/>
    </source>
</evidence>
<reference evidence="6 7" key="1">
    <citation type="submission" date="2018-01" db="EMBL/GenBank/DDBJ databases">
        <title>Halomonas endophytica sp. nov., isolated from storage liquid in the stems of Populus euphratica.</title>
        <authorList>
            <person name="Chen C."/>
        </authorList>
    </citation>
    <scope>NUCLEOTIDE SEQUENCE [LARGE SCALE GENOMIC DNA]</scope>
    <source>
        <strain evidence="6 7">BZ-SZ-XJ27</strain>
    </source>
</reference>
<dbReference type="InterPro" id="IPR011703">
    <property type="entry name" value="ATPase_AAA-3"/>
</dbReference>
<evidence type="ECO:0000259" key="5">
    <source>
        <dbReference type="Pfam" id="PF17863"/>
    </source>
</evidence>
<accession>A0A2N7UMT4</accession>
<evidence type="ECO:0000256" key="2">
    <source>
        <dbReference type="ARBA" id="ARBA00022840"/>
    </source>
</evidence>
<dbReference type="Gene3D" id="1.10.8.80">
    <property type="entry name" value="Magnesium chelatase subunit I, C-Terminal domain"/>
    <property type="match status" value="1"/>
</dbReference>
<dbReference type="FunFam" id="3.40.50.300:FF:000640">
    <property type="entry name" value="MoxR family ATPase"/>
    <property type="match status" value="1"/>
</dbReference>
<dbReference type="AlphaFoldDB" id="A0A2N7UMT4"/>
<dbReference type="EMBL" id="PNRG01000008">
    <property type="protein sequence ID" value="PMR81736.1"/>
    <property type="molecule type" value="Genomic_DNA"/>
</dbReference>
<dbReference type="PANTHER" id="PTHR42759:SF5">
    <property type="entry name" value="METHANOL DEHYDROGENASE REGULATOR"/>
    <property type="match status" value="1"/>
</dbReference>
<proteinExistence type="inferred from homology"/>
<dbReference type="PANTHER" id="PTHR42759">
    <property type="entry name" value="MOXR FAMILY PROTEIN"/>
    <property type="match status" value="1"/>
</dbReference>
<dbReference type="Gene3D" id="3.40.50.300">
    <property type="entry name" value="P-loop containing nucleotide triphosphate hydrolases"/>
    <property type="match status" value="1"/>
</dbReference>
<gene>
    <name evidence="6" type="ORF">C1H70_04935</name>
</gene>
<dbReference type="Proteomes" id="UP000235547">
    <property type="component" value="Unassembled WGS sequence"/>
</dbReference>